<dbReference type="AlphaFoldDB" id="A0A140DSV0"/>
<reference evidence="1 2" key="1">
    <citation type="journal article" date="2016" name="Gut Pathog.">
        <title>Whole genome sequencing of "Faecalibaculum rodentium" ALO17, isolated from C57BL/6J laboratory mouse feces.</title>
        <authorList>
            <person name="Lim S."/>
            <person name="Chang D.H."/>
            <person name="Ahn S."/>
            <person name="Kim B.C."/>
        </authorList>
    </citation>
    <scope>NUCLEOTIDE SEQUENCE [LARGE SCALE GENOMIC DNA]</scope>
    <source>
        <strain evidence="1 2">Alo17</strain>
    </source>
</reference>
<dbReference type="SUPFAM" id="SSF56059">
    <property type="entry name" value="Glutathione synthetase ATP-binding domain-like"/>
    <property type="match status" value="1"/>
</dbReference>
<protein>
    <submittedName>
        <fullName evidence="1">Glutathionylspermidine synthase</fullName>
    </submittedName>
</protein>
<dbReference type="OrthoDB" id="9771802at2"/>
<proteinExistence type="predicted"/>
<dbReference type="Proteomes" id="UP000069771">
    <property type="component" value="Chromosome"/>
</dbReference>
<dbReference type="GeneID" id="78477419"/>
<sequence>MNRDIEERSRAYIQEHPVESKASALKVQQRIAHSELNAGHTNITHTLHIPKYFSQRDRKKFQDIVSTMMPVFYKTIDAYRQDPEVRALFPFDERLQELILLEATSAYPIPVSRVDIFYNEETGDFKFCEFNTDGTSAMNENRRLTEFLEDNNVFQALQPAVDQEELIDPLIDALLEVWHSASRKLFDTDRTPSVVITDFLDKAYLSELKQICLRMNERGIPAEVTDIRDLVYEDGRLKSAKTGTVYDLVYRRAVTKDIMEGYDSVTPFLDAMRNEAMVMAGPLSTQVIHHKAINMALLDPILQKYFTEEEQTFLNEHLPKTYRLTKERAEEVLKTDKDRWILKPEDSYAARGVFCGQDLHQNQWEREVQNCADRHYLVQEYVEPYQSPNVDLLVSDAFVPYTNMTGLYVYNGDFAGVYSRLSDGRVVSTQYNEKAIPTLFVKEDAAS</sequence>
<accession>A0A140DSV0</accession>
<name>A0A140DSV0_9FIRM</name>
<organism evidence="1 2">
    <name type="scientific">Faecalibaculum rodentium</name>
    <dbReference type="NCBI Taxonomy" id="1702221"/>
    <lineage>
        <taxon>Bacteria</taxon>
        <taxon>Bacillati</taxon>
        <taxon>Bacillota</taxon>
        <taxon>Erysipelotrichia</taxon>
        <taxon>Erysipelotrichales</taxon>
        <taxon>Erysipelotrichaceae</taxon>
        <taxon>Faecalibaculum</taxon>
    </lineage>
</organism>
<dbReference type="STRING" id="1702221.AALO17_05930"/>
<keyword evidence="2" id="KW-1185">Reference proteome</keyword>
<dbReference type="Pfam" id="PF03133">
    <property type="entry name" value="TTL"/>
    <property type="match status" value="1"/>
</dbReference>
<dbReference type="EMBL" id="CP011391">
    <property type="protein sequence ID" value="AMK53727.1"/>
    <property type="molecule type" value="Genomic_DNA"/>
</dbReference>
<dbReference type="KEGG" id="fro:AALO17_05930"/>
<evidence type="ECO:0000313" key="1">
    <source>
        <dbReference type="EMBL" id="AMK53727.1"/>
    </source>
</evidence>
<gene>
    <name evidence="1" type="ORF">AALO17_05930</name>
</gene>
<evidence type="ECO:0000313" key="2">
    <source>
        <dbReference type="Proteomes" id="UP000069771"/>
    </source>
</evidence>
<dbReference type="PATRIC" id="fig|1702221.3.peg.568"/>
<dbReference type="RefSeq" id="WP_067555220.1">
    <property type="nucleotide sequence ID" value="NZ_CAOKZT010000073.1"/>
</dbReference>
<dbReference type="InterPro" id="IPR004344">
    <property type="entry name" value="TTL/TTLL_fam"/>
</dbReference>